<dbReference type="CDD" id="cd02440">
    <property type="entry name" value="AdoMet_MTases"/>
    <property type="match status" value="1"/>
</dbReference>
<dbReference type="PANTHER" id="PTHR43675">
    <property type="entry name" value="ARSENITE METHYLTRANSFERASE"/>
    <property type="match status" value="1"/>
</dbReference>
<dbReference type="AlphaFoldDB" id="A0A6J4PNQ6"/>
<evidence type="ECO:0000256" key="7">
    <source>
        <dbReference type="ARBA" id="ARBA00047943"/>
    </source>
</evidence>
<dbReference type="InterPro" id="IPR029063">
    <property type="entry name" value="SAM-dependent_MTases_sf"/>
</dbReference>
<dbReference type="GO" id="GO:0032259">
    <property type="term" value="P:methylation"/>
    <property type="evidence" value="ECO:0007669"/>
    <property type="project" value="UniProtKB-KW"/>
</dbReference>
<dbReference type="SUPFAM" id="SSF53335">
    <property type="entry name" value="S-adenosyl-L-methionine-dependent methyltransferases"/>
    <property type="match status" value="1"/>
</dbReference>
<comment type="catalytic activity">
    <reaction evidence="7">
        <text>arsenic triglutathione + 2 [thioredoxin]-dithiol + 2 S-adenosyl-L-methionine + H2O = dimethylarsinous acid + 2 [thioredoxin]-disulfide + 3 glutathione + 2 S-adenosyl-L-homocysteine + 2 H(+)</text>
        <dbReference type="Rhea" id="RHEA:69464"/>
        <dbReference type="Rhea" id="RHEA-COMP:10698"/>
        <dbReference type="Rhea" id="RHEA-COMP:10700"/>
        <dbReference type="ChEBI" id="CHEBI:15377"/>
        <dbReference type="ChEBI" id="CHEBI:15378"/>
        <dbReference type="ChEBI" id="CHEBI:23808"/>
        <dbReference type="ChEBI" id="CHEBI:29950"/>
        <dbReference type="ChEBI" id="CHEBI:50058"/>
        <dbReference type="ChEBI" id="CHEBI:57856"/>
        <dbReference type="ChEBI" id="CHEBI:57925"/>
        <dbReference type="ChEBI" id="CHEBI:59789"/>
        <dbReference type="ChEBI" id="CHEBI:183640"/>
        <dbReference type="EC" id="2.1.1.137"/>
    </reaction>
</comment>
<sequence length="285" mass="29699">MREGEVGLGEGLRGRVREKHAELATAAGVGNEGSCCGDSRGCGSGADTAVRVSDLSGKSYSEAEREELPVLAAAASLGCGNPVALADLSPGEVVLDLGSGGGIDVLLSARRVAPGGKAYGLDMTDEMLELARKNREEAGIGNAEFLKGEIEAVPLPDAHVDVVISNCVVNLSTDKPRVIAEAFRVLKSGGRFAVSDVVFLGDKEDLPEEVLETVGLWTGCVAGALEREEYEGLLAEAGFEDISVEVTDAYDPDTIEGLDTDEKRAALRKVPAASAFVRARKPEVG</sequence>
<evidence type="ECO:0000256" key="6">
    <source>
        <dbReference type="ARBA" id="ARBA00047941"/>
    </source>
</evidence>
<accession>A0A6J4PNQ6</accession>
<protein>
    <recommendedName>
        <fullName evidence="5">Arsenite methyltransferase</fullName>
        <ecNumber evidence="4">2.1.1.137</ecNumber>
    </recommendedName>
</protein>
<evidence type="ECO:0000256" key="2">
    <source>
        <dbReference type="ARBA" id="ARBA00022691"/>
    </source>
</evidence>
<feature type="domain" description="Methyltransferase" evidence="9">
    <location>
        <begin position="89"/>
        <end position="238"/>
    </location>
</feature>
<evidence type="ECO:0000256" key="5">
    <source>
        <dbReference type="ARBA" id="ARBA00034545"/>
    </source>
</evidence>
<evidence type="ECO:0000313" key="10">
    <source>
        <dbReference type="EMBL" id="CAA9421196.1"/>
    </source>
</evidence>
<keyword evidence="2" id="KW-0949">S-adenosyl-L-methionine</keyword>
<comment type="catalytic activity">
    <reaction evidence="6">
        <text>arsenic triglutathione + [thioredoxin]-dithiol + S-adenosyl-L-methionine + 2 H2O = methylarsonous acid + [thioredoxin]-disulfide + 3 glutathione + S-adenosyl-L-homocysteine + H(+)</text>
        <dbReference type="Rhea" id="RHEA:69460"/>
        <dbReference type="Rhea" id="RHEA-COMP:10698"/>
        <dbReference type="Rhea" id="RHEA-COMP:10700"/>
        <dbReference type="ChEBI" id="CHEBI:15377"/>
        <dbReference type="ChEBI" id="CHEBI:15378"/>
        <dbReference type="ChEBI" id="CHEBI:17826"/>
        <dbReference type="ChEBI" id="CHEBI:29950"/>
        <dbReference type="ChEBI" id="CHEBI:50058"/>
        <dbReference type="ChEBI" id="CHEBI:57856"/>
        <dbReference type="ChEBI" id="CHEBI:57925"/>
        <dbReference type="ChEBI" id="CHEBI:59789"/>
        <dbReference type="ChEBI" id="CHEBI:183640"/>
        <dbReference type="EC" id="2.1.1.137"/>
    </reaction>
</comment>
<dbReference type="Gene3D" id="3.40.50.150">
    <property type="entry name" value="Vaccinia Virus protein VP39"/>
    <property type="match status" value="1"/>
</dbReference>
<dbReference type="NCBIfam" id="NF008823">
    <property type="entry name" value="PRK11873.1"/>
    <property type="match status" value="1"/>
</dbReference>
<dbReference type="Pfam" id="PF13847">
    <property type="entry name" value="Methyltransf_31"/>
    <property type="match status" value="1"/>
</dbReference>
<gene>
    <name evidence="10" type="ORF">AVDCRST_MAG22-2581</name>
</gene>
<dbReference type="GO" id="GO:0030791">
    <property type="term" value="F:arsenite methyltransferase activity"/>
    <property type="evidence" value="ECO:0007669"/>
    <property type="project" value="UniProtKB-EC"/>
</dbReference>
<organism evidence="10">
    <name type="scientific">uncultured Rubrobacteraceae bacterium</name>
    <dbReference type="NCBI Taxonomy" id="349277"/>
    <lineage>
        <taxon>Bacteria</taxon>
        <taxon>Bacillati</taxon>
        <taxon>Actinomycetota</taxon>
        <taxon>Rubrobacteria</taxon>
        <taxon>Rubrobacterales</taxon>
        <taxon>Rubrobacteraceae</taxon>
        <taxon>environmental samples</taxon>
    </lineage>
</organism>
<evidence type="ECO:0000256" key="4">
    <source>
        <dbReference type="ARBA" id="ARBA00034521"/>
    </source>
</evidence>
<proteinExistence type="inferred from homology"/>
<dbReference type="InterPro" id="IPR025714">
    <property type="entry name" value="Methyltranfer_dom"/>
</dbReference>
<keyword evidence="10" id="KW-0489">Methyltransferase</keyword>
<dbReference type="EMBL" id="CADCUV010000117">
    <property type="protein sequence ID" value="CAA9421196.1"/>
    <property type="molecule type" value="Genomic_DNA"/>
</dbReference>
<evidence type="ECO:0000256" key="1">
    <source>
        <dbReference type="ARBA" id="ARBA00022679"/>
    </source>
</evidence>
<dbReference type="InterPro" id="IPR026669">
    <property type="entry name" value="Arsenite_MeTrfase-like"/>
</dbReference>
<evidence type="ECO:0000256" key="3">
    <source>
        <dbReference type="ARBA" id="ARBA00034487"/>
    </source>
</evidence>
<keyword evidence="1 10" id="KW-0808">Transferase</keyword>
<name>A0A6J4PNQ6_9ACTN</name>
<evidence type="ECO:0000259" key="9">
    <source>
        <dbReference type="Pfam" id="PF13847"/>
    </source>
</evidence>
<reference evidence="10" key="1">
    <citation type="submission" date="2020-02" db="EMBL/GenBank/DDBJ databases">
        <authorList>
            <person name="Meier V. D."/>
        </authorList>
    </citation>
    <scope>NUCLEOTIDE SEQUENCE</scope>
    <source>
        <strain evidence="10">AVDCRST_MAG22</strain>
    </source>
</reference>
<comment type="catalytic activity">
    <reaction evidence="8">
        <text>arsenic triglutathione + 3 [thioredoxin]-dithiol + 3 S-adenosyl-L-methionine = trimethylarsine + 3 [thioredoxin]-disulfide + 3 glutathione + 3 S-adenosyl-L-homocysteine + 3 H(+)</text>
        <dbReference type="Rhea" id="RHEA:69432"/>
        <dbReference type="Rhea" id="RHEA-COMP:10698"/>
        <dbReference type="Rhea" id="RHEA-COMP:10700"/>
        <dbReference type="ChEBI" id="CHEBI:15378"/>
        <dbReference type="ChEBI" id="CHEBI:27130"/>
        <dbReference type="ChEBI" id="CHEBI:29950"/>
        <dbReference type="ChEBI" id="CHEBI:50058"/>
        <dbReference type="ChEBI" id="CHEBI:57856"/>
        <dbReference type="ChEBI" id="CHEBI:57925"/>
        <dbReference type="ChEBI" id="CHEBI:59789"/>
        <dbReference type="ChEBI" id="CHEBI:183640"/>
        <dbReference type="EC" id="2.1.1.137"/>
    </reaction>
</comment>
<comment type="similarity">
    <text evidence="3">Belongs to the methyltransferase superfamily. Arsenite methyltransferase family.</text>
</comment>
<dbReference type="EC" id="2.1.1.137" evidence="4"/>
<dbReference type="PANTHER" id="PTHR43675:SF8">
    <property type="entry name" value="ARSENITE METHYLTRANSFERASE"/>
    <property type="match status" value="1"/>
</dbReference>
<evidence type="ECO:0000256" key="8">
    <source>
        <dbReference type="ARBA" id="ARBA00048428"/>
    </source>
</evidence>